<protein>
    <recommendedName>
        <fullName evidence="5">Probable acetyl-CoA acetyltransferase</fullName>
        <ecNumber evidence="2">2.3.1.9</ecNumber>
    </recommendedName>
</protein>
<dbReference type="Pfam" id="PF02803">
    <property type="entry name" value="Thiolase_C"/>
    <property type="match status" value="1"/>
</dbReference>
<dbReference type="InterPro" id="IPR020616">
    <property type="entry name" value="Thiolase_N"/>
</dbReference>
<sequence length="408" mass="42581">MNPQDIVICSPLRTPVGAYGGSFTGIPVQDLATTVINAIVDATGITGDDVDDLILGQASPNGAAPALGRVVALDSKLGQNVPGMQLDRRCGSGLQAIVTAASHVASGAADLIIAGGAESMSRTEYTVSGDIRWGVKGGDMQLRDRLAEARETAGGRNHPIPGGMIETAENLRREYQISREEQDQISAASQQRWGKAADAGLFDDEIVPVTVPAKKRGQEPTIVSRDEHGRPGTTVEKLASLRPIMGRQDDEATVTAGNASGQNDGAAAVIVTTRANAEAKGLRPVMRLAGWSVAAVPPETMGIGPVPATKKVLDRLGLTLDDIGAIELNEAFAAQALSVLKEWGISWEDERVNPLGSGISMGHPVGATGARMAVTLAHRMQRENTQYGLATMCIGGGQGLAAVFEKEN</sequence>
<dbReference type="Gene3D" id="3.40.47.10">
    <property type="match status" value="1"/>
</dbReference>
<dbReference type="KEGG" id="csur:N24_2463"/>
<evidence type="ECO:0000313" key="11">
    <source>
        <dbReference type="Proteomes" id="UP000218244"/>
    </source>
</evidence>
<evidence type="ECO:0000256" key="4">
    <source>
        <dbReference type="ARBA" id="ARBA00023315"/>
    </source>
</evidence>
<evidence type="ECO:0000256" key="2">
    <source>
        <dbReference type="ARBA" id="ARBA00012705"/>
    </source>
</evidence>
<reference evidence="10 11" key="1">
    <citation type="submission" date="2016-02" db="EMBL/GenBank/DDBJ databases">
        <title>Corynebacterium glutamicum N24 whole genome sequencing project.</title>
        <authorList>
            <person name="Matsutani M."/>
            <person name="Nangtapong N."/>
            <person name="Yakushi T."/>
            <person name="Matsushita K."/>
        </authorList>
    </citation>
    <scope>NUCLEOTIDE SEQUENCE [LARGE SCALE GENOMIC DNA]</scope>
    <source>
        <strain evidence="10 11">N24</strain>
    </source>
</reference>
<evidence type="ECO:0000256" key="1">
    <source>
        <dbReference type="ARBA" id="ARBA00010982"/>
    </source>
</evidence>
<dbReference type="EC" id="2.3.1.9" evidence="2"/>
<dbReference type="FunFam" id="3.40.47.10:FF:000010">
    <property type="entry name" value="Acetyl-CoA acetyltransferase (Thiolase)"/>
    <property type="match status" value="1"/>
</dbReference>
<keyword evidence="3 7" id="KW-0808">Transferase</keyword>
<evidence type="ECO:0000256" key="7">
    <source>
        <dbReference type="RuleBase" id="RU003557"/>
    </source>
</evidence>
<feature type="active site" description="Proton acceptor" evidence="6">
    <location>
        <position position="393"/>
    </location>
</feature>
<dbReference type="InterPro" id="IPR020617">
    <property type="entry name" value="Thiolase_C"/>
</dbReference>
<evidence type="ECO:0000256" key="3">
    <source>
        <dbReference type="ARBA" id="ARBA00022679"/>
    </source>
</evidence>
<evidence type="ECO:0000313" key="10">
    <source>
        <dbReference type="EMBL" id="BAU96725.1"/>
    </source>
</evidence>
<comment type="similarity">
    <text evidence="1 7">Belongs to the thiolase-like superfamily. Thiolase family.</text>
</comment>
<accession>A0A160PSQ2</accession>
<dbReference type="PIRSF" id="PIRSF000429">
    <property type="entry name" value="Ac-CoA_Ac_transf"/>
    <property type="match status" value="1"/>
</dbReference>
<dbReference type="SUPFAM" id="SSF53901">
    <property type="entry name" value="Thiolase-like"/>
    <property type="match status" value="2"/>
</dbReference>
<dbReference type="InterPro" id="IPR020610">
    <property type="entry name" value="Thiolase_AS"/>
</dbReference>
<dbReference type="PROSITE" id="PS00099">
    <property type="entry name" value="THIOLASE_3"/>
    <property type="match status" value="1"/>
</dbReference>
<evidence type="ECO:0000259" key="9">
    <source>
        <dbReference type="Pfam" id="PF02803"/>
    </source>
</evidence>
<dbReference type="PANTHER" id="PTHR18919">
    <property type="entry name" value="ACETYL-COA C-ACYLTRANSFERASE"/>
    <property type="match status" value="1"/>
</dbReference>
<dbReference type="RefSeq" id="WP_096457629.1">
    <property type="nucleotide sequence ID" value="NZ_AP017369.1"/>
</dbReference>
<name>A0A160PSQ2_9CORY</name>
<dbReference type="AlphaFoldDB" id="A0A160PSQ2"/>
<dbReference type="PANTHER" id="PTHR18919:SF107">
    <property type="entry name" value="ACETYL-COA ACETYLTRANSFERASE, CYTOSOLIC"/>
    <property type="match status" value="1"/>
</dbReference>
<dbReference type="InterPro" id="IPR002155">
    <property type="entry name" value="Thiolase"/>
</dbReference>
<dbReference type="Pfam" id="PF00108">
    <property type="entry name" value="Thiolase_N"/>
    <property type="match status" value="1"/>
</dbReference>
<dbReference type="Proteomes" id="UP000218244">
    <property type="component" value="Chromosome"/>
</dbReference>
<dbReference type="InterPro" id="IPR016039">
    <property type="entry name" value="Thiolase-like"/>
</dbReference>
<feature type="active site" description="Proton acceptor" evidence="6">
    <location>
        <position position="363"/>
    </location>
</feature>
<evidence type="ECO:0000256" key="6">
    <source>
        <dbReference type="PIRSR" id="PIRSR000429-1"/>
    </source>
</evidence>
<evidence type="ECO:0000259" key="8">
    <source>
        <dbReference type="Pfam" id="PF00108"/>
    </source>
</evidence>
<keyword evidence="4 7" id="KW-0012">Acyltransferase</keyword>
<dbReference type="CDD" id="cd00751">
    <property type="entry name" value="thiolase"/>
    <property type="match status" value="1"/>
</dbReference>
<dbReference type="EMBL" id="AP017369">
    <property type="protein sequence ID" value="BAU96725.1"/>
    <property type="molecule type" value="Genomic_DNA"/>
</dbReference>
<evidence type="ECO:0000256" key="5">
    <source>
        <dbReference type="ARBA" id="ARBA00040529"/>
    </source>
</evidence>
<proteinExistence type="inferred from homology"/>
<gene>
    <name evidence="10" type="ORF">N24_2463</name>
</gene>
<feature type="domain" description="Thiolase C-terminal" evidence="9">
    <location>
        <begin position="283"/>
        <end position="406"/>
    </location>
</feature>
<feature type="active site" description="Acyl-thioester intermediate" evidence="6">
    <location>
        <position position="90"/>
    </location>
</feature>
<dbReference type="NCBIfam" id="TIGR01930">
    <property type="entry name" value="AcCoA-C-Actrans"/>
    <property type="match status" value="1"/>
</dbReference>
<dbReference type="NCBIfam" id="NF004853">
    <property type="entry name" value="PRK06205.1"/>
    <property type="match status" value="1"/>
</dbReference>
<feature type="domain" description="Thiolase N-terminal" evidence="8">
    <location>
        <begin position="6"/>
        <end position="274"/>
    </location>
</feature>
<organism evidence="10 11">
    <name type="scientific">Corynebacterium suranareeae</name>
    <dbReference type="NCBI Taxonomy" id="2506452"/>
    <lineage>
        <taxon>Bacteria</taxon>
        <taxon>Bacillati</taxon>
        <taxon>Actinomycetota</taxon>
        <taxon>Actinomycetes</taxon>
        <taxon>Mycobacteriales</taxon>
        <taxon>Corynebacteriaceae</taxon>
        <taxon>Corynebacterium</taxon>
    </lineage>
</organism>
<keyword evidence="11" id="KW-1185">Reference proteome</keyword>
<dbReference type="GO" id="GO:0003985">
    <property type="term" value="F:acetyl-CoA C-acetyltransferase activity"/>
    <property type="evidence" value="ECO:0007669"/>
    <property type="project" value="UniProtKB-EC"/>
</dbReference>